<evidence type="ECO:0000256" key="1">
    <source>
        <dbReference type="SAM" id="MobiDB-lite"/>
    </source>
</evidence>
<dbReference type="OrthoDB" id="447251at2759"/>
<evidence type="ECO:0000313" key="2">
    <source>
        <dbReference type="EMBL" id="KAF2182220.1"/>
    </source>
</evidence>
<name>A0A6A6DW63_9PEZI</name>
<dbReference type="EMBL" id="ML994649">
    <property type="protein sequence ID" value="KAF2182220.1"/>
    <property type="molecule type" value="Genomic_DNA"/>
</dbReference>
<protein>
    <submittedName>
        <fullName evidence="2">Uncharacterized protein</fullName>
    </submittedName>
</protein>
<gene>
    <name evidence="2" type="ORF">K469DRAFT_670101</name>
</gene>
<feature type="compositionally biased region" description="Polar residues" evidence="1">
    <location>
        <begin position="49"/>
        <end position="59"/>
    </location>
</feature>
<dbReference type="Proteomes" id="UP000800200">
    <property type="component" value="Unassembled WGS sequence"/>
</dbReference>
<keyword evidence="3" id="KW-1185">Reference proteome</keyword>
<proteinExistence type="predicted"/>
<sequence>MSAALRIPCLSQSRLMVHIGGPQHIREDLVDALATEPNPMAYTSDERTPPNSHTSSEGSNVIDISKSLEGKPRWIHCTPLLGSDSEVGV</sequence>
<dbReference type="AlphaFoldDB" id="A0A6A6DW63"/>
<evidence type="ECO:0000313" key="3">
    <source>
        <dbReference type="Proteomes" id="UP000800200"/>
    </source>
</evidence>
<accession>A0A6A6DW63</accession>
<reference evidence="2" key="1">
    <citation type="journal article" date="2020" name="Stud. Mycol.">
        <title>101 Dothideomycetes genomes: a test case for predicting lifestyles and emergence of pathogens.</title>
        <authorList>
            <person name="Haridas S."/>
            <person name="Albert R."/>
            <person name="Binder M."/>
            <person name="Bloem J."/>
            <person name="Labutti K."/>
            <person name="Salamov A."/>
            <person name="Andreopoulos B."/>
            <person name="Baker S."/>
            <person name="Barry K."/>
            <person name="Bills G."/>
            <person name="Bluhm B."/>
            <person name="Cannon C."/>
            <person name="Castanera R."/>
            <person name="Culley D."/>
            <person name="Daum C."/>
            <person name="Ezra D."/>
            <person name="Gonzalez J."/>
            <person name="Henrissat B."/>
            <person name="Kuo A."/>
            <person name="Liang C."/>
            <person name="Lipzen A."/>
            <person name="Lutzoni F."/>
            <person name="Magnuson J."/>
            <person name="Mondo S."/>
            <person name="Nolan M."/>
            <person name="Ohm R."/>
            <person name="Pangilinan J."/>
            <person name="Park H.-J."/>
            <person name="Ramirez L."/>
            <person name="Alfaro M."/>
            <person name="Sun H."/>
            <person name="Tritt A."/>
            <person name="Yoshinaga Y."/>
            <person name="Zwiers L.-H."/>
            <person name="Turgeon B."/>
            <person name="Goodwin S."/>
            <person name="Spatafora J."/>
            <person name="Crous P."/>
            <person name="Grigoriev I."/>
        </authorList>
    </citation>
    <scope>NUCLEOTIDE SEQUENCE</scope>
    <source>
        <strain evidence="2">CBS 207.26</strain>
    </source>
</reference>
<organism evidence="2 3">
    <name type="scientific">Zopfia rhizophila CBS 207.26</name>
    <dbReference type="NCBI Taxonomy" id="1314779"/>
    <lineage>
        <taxon>Eukaryota</taxon>
        <taxon>Fungi</taxon>
        <taxon>Dikarya</taxon>
        <taxon>Ascomycota</taxon>
        <taxon>Pezizomycotina</taxon>
        <taxon>Dothideomycetes</taxon>
        <taxon>Dothideomycetes incertae sedis</taxon>
        <taxon>Zopfiaceae</taxon>
        <taxon>Zopfia</taxon>
    </lineage>
</organism>
<feature type="region of interest" description="Disordered" evidence="1">
    <location>
        <begin position="36"/>
        <end position="61"/>
    </location>
</feature>